<name>A0A9W6NTB3_9ACTN</name>
<reference evidence="1" key="1">
    <citation type="journal article" date="2014" name="Int. J. Syst. Evol. Microbiol.">
        <title>Complete genome sequence of Corynebacterium casei LMG S-19264T (=DSM 44701T), isolated from a smear-ripened cheese.</title>
        <authorList>
            <consortium name="US DOE Joint Genome Institute (JGI-PGF)"/>
            <person name="Walter F."/>
            <person name="Albersmeier A."/>
            <person name="Kalinowski J."/>
            <person name="Ruckert C."/>
        </authorList>
    </citation>
    <scope>NUCLEOTIDE SEQUENCE</scope>
    <source>
        <strain evidence="1">VKM Ac-1321</strain>
    </source>
</reference>
<keyword evidence="2" id="KW-1185">Reference proteome</keyword>
<gene>
    <name evidence="1" type="ORF">GCM10017581_097970</name>
</gene>
<dbReference type="Gene3D" id="6.10.140.850">
    <property type="match status" value="1"/>
</dbReference>
<evidence type="ECO:0000313" key="1">
    <source>
        <dbReference type="EMBL" id="GLL08037.1"/>
    </source>
</evidence>
<organism evidence="1 2">
    <name type="scientific">Dactylosporangium matsuzakiense</name>
    <dbReference type="NCBI Taxonomy" id="53360"/>
    <lineage>
        <taxon>Bacteria</taxon>
        <taxon>Bacillati</taxon>
        <taxon>Actinomycetota</taxon>
        <taxon>Actinomycetes</taxon>
        <taxon>Micromonosporales</taxon>
        <taxon>Micromonosporaceae</taxon>
        <taxon>Dactylosporangium</taxon>
    </lineage>
</organism>
<reference evidence="1" key="2">
    <citation type="submission" date="2023-01" db="EMBL/GenBank/DDBJ databases">
        <authorList>
            <person name="Sun Q."/>
            <person name="Evtushenko L."/>
        </authorList>
    </citation>
    <scope>NUCLEOTIDE SEQUENCE</scope>
    <source>
        <strain evidence="1">VKM Ac-1321</strain>
    </source>
</reference>
<dbReference type="EMBL" id="BSFP01000122">
    <property type="protein sequence ID" value="GLL08037.1"/>
    <property type="molecule type" value="Genomic_DNA"/>
</dbReference>
<proteinExistence type="predicted"/>
<comment type="caution">
    <text evidence="1">The sequence shown here is derived from an EMBL/GenBank/DDBJ whole genome shotgun (WGS) entry which is preliminary data.</text>
</comment>
<dbReference type="AlphaFoldDB" id="A0A9W6NTB3"/>
<sequence length="54" mass="6098">MPVKDGAELTADRMRALLSEHADRRQVLQRFVHGLDDDEAAALRALLDEDGRRP</sequence>
<evidence type="ECO:0000313" key="2">
    <source>
        <dbReference type="Proteomes" id="UP001143480"/>
    </source>
</evidence>
<protein>
    <submittedName>
        <fullName evidence="1">Uncharacterized protein</fullName>
    </submittedName>
</protein>
<accession>A0A9W6NTB3</accession>
<dbReference type="Proteomes" id="UP001143480">
    <property type="component" value="Unassembled WGS sequence"/>
</dbReference>